<dbReference type="EMBL" id="CM046120">
    <property type="protein sequence ID" value="KAI8437704.1"/>
    <property type="molecule type" value="Genomic_DNA"/>
</dbReference>
<dbReference type="Proteomes" id="UP001064048">
    <property type="component" value="Chromosome 20"/>
</dbReference>
<accession>A0ACC0KMD3</accession>
<evidence type="ECO:0000313" key="2">
    <source>
        <dbReference type="Proteomes" id="UP001064048"/>
    </source>
</evidence>
<gene>
    <name evidence="1" type="ORF">MSG28_011939</name>
</gene>
<evidence type="ECO:0000313" key="1">
    <source>
        <dbReference type="EMBL" id="KAI8437704.1"/>
    </source>
</evidence>
<reference evidence="1 2" key="1">
    <citation type="journal article" date="2022" name="Genome Biol. Evol.">
        <title>The Spruce Budworm Genome: Reconstructing the Evolutionary History of Antifreeze Proteins.</title>
        <authorList>
            <person name="Beliveau C."/>
            <person name="Gagne P."/>
            <person name="Picq S."/>
            <person name="Vernygora O."/>
            <person name="Keeling C.I."/>
            <person name="Pinkney K."/>
            <person name="Doucet D."/>
            <person name="Wen F."/>
            <person name="Johnston J.S."/>
            <person name="Maaroufi H."/>
            <person name="Boyle B."/>
            <person name="Laroche J."/>
            <person name="Dewar K."/>
            <person name="Juretic N."/>
            <person name="Blackburn G."/>
            <person name="Nisole A."/>
            <person name="Brunet B."/>
            <person name="Brandao M."/>
            <person name="Lumley L."/>
            <person name="Duan J."/>
            <person name="Quan G."/>
            <person name="Lucarotti C.J."/>
            <person name="Roe A.D."/>
            <person name="Sperling F.A.H."/>
            <person name="Levesque R.C."/>
            <person name="Cusson M."/>
        </authorList>
    </citation>
    <scope>NUCLEOTIDE SEQUENCE [LARGE SCALE GENOMIC DNA]</scope>
    <source>
        <strain evidence="1">Glfc:IPQL:Cfum</strain>
    </source>
</reference>
<keyword evidence="2" id="KW-1185">Reference proteome</keyword>
<organism evidence="1 2">
    <name type="scientific">Choristoneura fumiferana</name>
    <name type="common">Spruce budworm moth</name>
    <name type="synonym">Archips fumiferana</name>
    <dbReference type="NCBI Taxonomy" id="7141"/>
    <lineage>
        <taxon>Eukaryota</taxon>
        <taxon>Metazoa</taxon>
        <taxon>Ecdysozoa</taxon>
        <taxon>Arthropoda</taxon>
        <taxon>Hexapoda</taxon>
        <taxon>Insecta</taxon>
        <taxon>Pterygota</taxon>
        <taxon>Neoptera</taxon>
        <taxon>Endopterygota</taxon>
        <taxon>Lepidoptera</taxon>
        <taxon>Glossata</taxon>
        <taxon>Ditrysia</taxon>
        <taxon>Tortricoidea</taxon>
        <taxon>Tortricidae</taxon>
        <taxon>Tortricinae</taxon>
        <taxon>Choristoneura</taxon>
    </lineage>
</organism>
<protein>
    <submittedName>
        <fullName evidence="1">Uncharacterized protein</fullName>
    </submittedName>
</protein>
<proteinExistence type="predicted"/>
<name>A0ACC0KMD3_CHOFU</name>
<comment type="caution">
    <text evidence="1">The sequence shown here is derived from an EMBL/GenBank/DDBJ whole genome shotgun (WGS) entry which is preliminary data.</text>
</comment>
<sequence length="2337" mass="266492">MCDHPADSCQPASGRIADDMSVALALHGSELKHEADACFLDTFSSMIELPRITRALRAHTQLDKPRCLKPVTDPTKPFLAKRKNKKKFKSFTDILNYIKENEPNADILKLLGNLKESCKLLTGDQPDEVIEDAAVLSLRMFLDQDIVMLKHLTSLRQTFGSVTSSTANKICEIVSYISTEISEDTKDYIKKEMSDDNKENIKLWGDHIQCQYIPYKPAKRPLAKLTKKPATDSSFVTDFSMKYSVQSNEDRAVKSAPVSKYGKTWLENKVTELYKDTPDISSADIMQSIITLLNSPMTNDDMQNDLFELLGFDKFEFIQELLGHRQDVVNSLKAPPPQPSLAEIAAILPENKMPQYLCQVSVQSEQEKMLAKLVRKEGKKAKNTKKVDEEDEEQEINIAQMRAKRISELTKPVVPFSTSKREVDPVLQKISYFQTKVQYPNVYDSSIDAKNAAGFVSGMKLMLPENAVRKDYKEYEEVIIPKQDQGPLAVGNNRVPISDMDEIGQMAFENIKELNRIQSVVFHTAYNTNENLLICAPTGAGKTNIALLTVVHQIKQHIENNVIMKNKFKIIYIAPMKALASEMTASFGKRLRGLGIAVRELTGDMKLTKSEVQQTQMIVTTPEKWDVVTRKGATDTELASIVKLLIIDEVHLLHGDRGPIVEAIVARTLRQVESSQNMIRIVGLSATLPNYLDVARFLRVNPNIGLFFFDSRFRPVPLEQQFIGVKEVGSGGGAHLRQIQIMNDICYDKTADMVKKGHQVMVFVHARNATHTTALVLKELAQKKGHLKDFSPEDSGGFLKAKKSISSSPNKVLAELFACGFACHHAGMLRSDRNMVEKYFAEGYIKVLVCTSTLAWGVNLPAHAVIIRGTEIYDQSHGTFVDLSILDVLQIFGRAGRPQFDKSGTGIIITAHDKLSHYLKSMTNQFPIESNFINLLADNLNAEVALGTVTNIDEAVEWLSYTYLFVRMRINPQVYGLTYGDVQEEPMLETKRRELITAAAMTLDRTHMIRYNERTGDLNITDLGRTASHYYITCETMEVFNSMVRKSMTQGYVLEMLTRCSDFQQLKIRKEELTELWSLKDQYCELRIEDTPEDIHWKINILLQTYLSRGRVNGSSLQSDLNYISQNAVRIIRALFEITLRKNNAYMAALYLKMAKMLELQQWDFYSDMRQFNCFPIEVLKKIEYPMLKPDQIRDMDWKEVGDLLRNPNAARHLKKCADEFPLLEMEASLHPITRTVLRIRLTITPNFKWNDKYHGKAPESFWIWVEDPDNDIMYYNEFFLITKKQVITKEPQELIITIPITEPLPPQYYIRATSERWLGSESVLPLTFQHLILPETHPPHTDLLELQPLPVTALNNPSYEMLYNFSHFNPIQTQIFHCLYHTDNNVLLGAPTGSGKTIVAEVAMFRVFNQYPDCKVVYIAPLKALVKERIKDWKIRLEEKMGKKVVELTGDVSPDIRAIRNSHVIVTTPEKWDGISRSWQTRNYVRDVALIVIDEIHLLGEDRGPVLEVIVSRTNFIESHTSRRLRIIGLSTALANAKDLANWLNIGEMGLYNFRPSVRPVPLEQPARGHSSGLQRDFIQPCRPLAGNATVFCFIQRALCDTRAAHAQHHRPQPPRQQPHNRETRLASRQLDFLFFYFISCPERGVAGLASLYSNVLLLHRQVHISGHPGRHYCPRMMTMNKPTFQAIRTHSPAAPALVFVSSRRQTRLTALDLIAYLAAEDNPKQWLHMQESEMEQILSNIRETNLKLTLAFGIGIHHAGLHERDRNTVEELFVNQKIQVLICTATLAWGVNFPAHLVVIKGTEYFDGKQKRYVDMPITDVLQMMGRAGRPQYDNEGVAVVLVHDQKKNFYKKFLYEPFPVESSLLEVLADHLNAEIVAGTVQSKQDILDYLTWTYFFRRLLKNPSYYNLESLEPQDINYYLSNLVQTSLDALTGANCVEIEENPILGVSDTLLASLFKLDQRTLQTTWMGRIASYYYLSHKTMAHFSRNLQGNLDLDSLLRVLSDSEEYATLPVRHNEDVLNGELSQQCRLPVDPLSLDSSNVKAFLLLQAHMSRLTLPNTDYLTDTKSVLDQTIRILQAMIDTSAENGWLSVCLSCQMLMQCIVQARWPSDSPLTTLPHVESHHLYMFTQMANELKKPCTVLNGLKVSCAKNYEALAKHLRREFETNQIEQIHRAICDLPTLDLKLKVRGLWFDSDGEQDKPLRQPPSRDQWLPLHAEQEYTLLIGMQRRGGNPNTVLCPRFPRGKNEGWFVTLGTVEHGELHALKRVPARGTALVTFCTPSYRGRIIYTLYLMSDSYLGLDQQFDLQFELVDPLPQERVDRVYDNIDKTIIE</sequence>